<accession>A0A846MTU7</accession>
<dbReference type="EMBL" id="JAASRN010000006">
    <property type="protein sequence ID" value="NIK74752.1"/>
    <property type="molecule type" value="Genomic_DNA"/>
</dbReference>
<dbReference type="Gene3D" id="2.40.128.110">
    <property type="entry name" value="Lipid/polyisoprenoid-binding, YceI-like"/>
    <property type="match status" value="1"/>
</dbReference>
<evidence type="ECO:0000313" key="3">
    <source>
        <dbReference type="Proteomes" id="UP000537126"/>
    </source>
</evidence>
<dbReference type="PANTHER" id="PTHR34406">
    <property type="entry name" value="PROTEIN YCEI"/>
    <property type="match status" value="1"/>
</dbReference>
<proteinExistence type="predicted"/>
<reference evidence="2 3" key="1">
    <citation type="submission" date="2020-03" db="EMBL/GenBank/DDBJ databases">
        <title>Genomic Encyclopedia of Type Strains, Phase IV (KMG-IV): sequencing the most valuable type-strain genomes for metagenomic binning, comparative biology and taxonomic classification.</title>
        <authorList>
            <person name="Goeker M."/>
        </authorList>
    </citation>
    <scope>NUCLEOTIDE SEQUENCE [LARGE SCALE GENOMIC DNA]</scope>
    <source>
        <strain evidence="2 3">DSM 5718</strain>
    </source>
</reference>
<dbReference type="SMART" id="SM00867">
    <property type="entry name" value="YceI"/>
    <property type="match status" value="1"/>
</dbReference>
<dbReference type="SUPFAM" id="SSF101874">
    <property type="entry name" value="YceI-like"/>
    <property type="match status" value="1"/>
</dbReference>
<dbReference type="PANTHER" id="PTHR34406:SF1">
    <property type="entry name" value="PROTEIN YCEI"/>
    <property type="match status" value="1"/>
</dbReference>
<comment type="caution">
    <text evidence="2">The sequence shown here is derived from an EMBL/GenBank/DDBJ whole genome shotgun (WGS) entry which is preliminary data.</text>
</comment>
<keyword evidence="3" id="KW-1185">Reference proteome</keyword>
<dbReference type="AlphaFoldDB" id="A0A846MTU7"/>
<evidence type="ECO:0000313" key="2">
    <source>
        <dbReference type="EMBL" id="NIK74752.1"/>
    </source>
</evidence>
<dbReference type="Proteomes" id="UP000537126">
    <property type="component" value="Unassembled WGS sequence"/>
</dbReference>
<feature type="domain" description="Lipid/polyisoprenoid-binding YceI-like" evidence="1">
    <location>
        <begin position="3"/>
        <end position="172"/>
    </location>
</feature>
<dbReference type="RefSeq" id="WP_166920834.1">
    <property type="nucleotide sequence ID" value="NZ_JAASRN010000006.1"/>
</dbReference>
<protein>
    <submittedName>
        <fullName evidence="2">Polyisoprenoid-binding protein YceI</fullName>
    </submittedName>
</protein>
<organism evidence="2 3">
    <name type="scientific">Thermonema lapsum</name>
    <dbReference type="NCBI Taxonomy" id="28195"/>
    <lineage>
        <taxon>Bacteria</taxon>
        <taxon>Pseudomonadati</taxon>
        <taxon>Bacteroidota</taxon>
        <taxon>Cytophagia</taxon>
        <taxon>Cytophagales</taxon>
        <taxon>Thermonemataceae</taxon>
        <taxon>Thermonema</taxon>
    </lineage>
</organism>
<gene>
    <name evidence="2" type="ORF">FHS56_002285</name>
</gene>
<dbReference type="InterPro" id="IPR007372">
    <property type="entry name" value="Lipid/polyisoprenoid-bd_YceI"/>
</dbReference>
<evidence type="ECO:0000259" key="1">
    <source>
        <dbReference type="SMART" id="SM00867"/>
    </source>
</evidence>
<name>A0A846MTU7_9BACT</name>
<dbReference type="Pfam" id="PF04264">
    <property type="entry name" value="YceI"/>
    <property type="match status" value="1"/>
</dbReference>
<sequence length="184" mass="21135">MKTWKVDPTHAVVEFAVPHMVIGEVVGVFQRFEASLKVPSLEFEQAQLSARIETASIFTNHEPRDKHLCSADFFDTEHFPYMTFESRRFVSKGNRTYDIEGMLEIKGRALPFTLHAQYKGLQMDPWGNDRLGFAAEGKLNRILWGLTWNNLLQNGAYLIGHEVRLRIACELITEEAYKKLFAQG</sequence>
<dbReference type="InterPro" id="IPR036761">
    <property type="entry name" value="TTHA0802/YceI-like_sf"/>
</dbReference>